<feature type="compositionally biased region" description="Acidic residues" evidence="1">
    <location>
        <begin position="106"/>
        <end position="121"/>
    </location>
</feature>
<keyword evidence="4" id="KW-1185">Reference proteome</keyword>
<accession>A0ABQ7H429</accession>
<feature type="compositionally biased region" description="Acidic residues" evidence="1">
    <location>
        <begin position="89"/>
        <end position="98"/>
    </location>
</feature>
<dbReference type="InterPro" id="IPR056024">
    <property type="entry name" value="DUF7605"/>
</dbReference>
<feature type="region of interest" description="Disordered" evidence="1">
    <location>
        <begin position="82"/>
        <end position="167"/>
    </location>
</feature>
<dbReference type="EMBL" id="MU069481">
    <property type="protein sequence ID" value="KAF5841612.1"/>
    <property type="molecule type" value="Genomic_DNA"/>
</dbReference>
<comment type="caution">
    <text evidence="3">The sequence shown here is derived from an EMBL/GenBank/DDBJ whole genome shotgun (WGS) entry which is preliminary data.</text>
</comment>
<dbReference type="PANTHER" id="PTHR36681">
    <property type="entry name" value="NUCLEAR GTPASE, GERMINAL CENTER-ASSOCIATED, TANDEM DUPLICATE 3"/>
    <property type="match status" value="1"/>
</dbReference>
<evidence type="ECO:0000256" key="1">
    <source>
        <dbReference type="SAM" id="MobiDB-lite"/>
    </source>
</evidence>
<sequence>MMASAVDGACEHANKQQRDINRLITPEVKQQMLPAYQAGYAECGPGSTYRRRDIMERHVSQHRVAMFKKAILPISQGMELPDEFKAAGDEDGDIEVLEDNDKNDDPGNSDECSESEDEEEAAFFARMAERERSGGGGAGSSSSGRDGKKPGMRKVTVQSAEVIDLCD</sequence>
<protein>
    <recommendedName>
        <fullName evidence="2">DUF7605 domain-containing protein</fullName>
    </recommendedName>
</protein>
<evidence type="ECO:0000313" key="4">
    <source>
        <dbReference type="Proteomes" id="UP000815325"/>
    </source>
</evidence>
<proteinExistence type="predicted"/>
<dbReference type="Pfam" id="PF24564">
    <property type="entry name" value="DUF7605"/>
    <property type="match status" value="1"/>
</dbReference>
<dbReference type="Proteomes" id="UP000815325">
    <property type="component" value="Unassembled WGS sequence"/>
</dbReference>
<evidence type="ECO:0000313" key="3">
    <source>
        <dbReference type="EMBL" id="KAF5841612.1"/>
    </source>
</evidence>
<name>A0ABQ7H429_DUNSA</name>
<gene>
    <name evidence="3" type="ORF">DUNSADRAFT_12068</name>
</gene>
<dbReference type="PANTHER" id="PTHR36681:SF3">
    <property type="entry name" value="NUCLEAR GTPASE, GERMINAL CENTER-ASSOCIATED, TANDEM DUPLICATE 3"/>
    <property type="match status" value="1"/>
</dbReference>
<reference evidence="3" key="1">
    <citation type="submission" date="2017-08" db="EMBL/GenBank/DDBJ databases">
        <authorList>
            <person name="Polle J.E."/>
            <person name="Barry K."/>
            <person name="Cushman J."/>
            <person name="Schmutz J."/>
            <person name="Tran D."/>
            <person name="Hathwaick L.T."/>
            <person name="Yim W.C."/>
            <person name="Jenkins J."/>
            <person name="Mckie-Krisberg Z.M."/>
            <person name="Prochnik S."/>
            <person name="Lindquist E."/>
            <person name="Dockter R.B."/>
            <person name="Adam C."/>
            <person name="Molina H."/>
            <person name="Bunkerborg J."/>
            <person name="Jin E."/>
            <person name="Buchheim M."/>
            <person name="Magnuson J."/>
        </authorList>
    </citation>
    <scope>NUCLEOTIDE SEQUENCE</scope>
    <source>
        <strain evidence="3">CCAP 19/18</strain>
    </source>
</reference>
<evidence type="ECO:0000259" key="2">
    <source>
        <dbReference type="Pfam" id="PF24564"/>
    </source>
</evidence>
<feature type="domain" description="DUF7605" evidence="2">
    <location>
        <begin position="25"/>
        <end position="63"/>
    </location>
</feature>
<organism evidence="3 4">
    <name type="scientific">Dunaliella salina</name>
    <name type="common">Green alga</name>
    <name type="synonym">Protococcus salinus</name>
    <dbReference type="NCBI Taxonomy" id="3046"/>
    <lineage>
        <taxon>Eukaryota</taxon>
        <taxon>Viridiplantae</taxon>
        <taxon>Chlorophyta</taxon>
        <taxon>core chlorophytes</taxon>
        <taxon>Chlorophyceae</taxon>
        <taxon>CS clade</taxon>
        <taxon>Chlamydomonadales</taxon>
        <taxon>Dunaliellaceae</taxon>
        <taxon>Dunaliella</taxon>
    </lineage>
</organism>